<evidence type="ECO:0000313" key="2">
    <source>
        <dbReference type="Proteomes" id="UP001642360"/>
    </source>
</evidence>
<evidence type="ECO:0000313" key="1">
    <source>
        <dbReference type="EMBL" id="CAK9161273.1"/>
    </source>
</evidence>
<feature type="non-terminal residue" evidence="1">
    <location>
        <position position="1"/>
    </location>
</feature>
<comment type="caution">
    <text evidence="1">The sequence shown here is derived from an EMBL/GenBank/DDBJ whole genome shotgun (WGS) entry which is preliminary data.</text>
</comment>
<sequence length="59" mass="6976">EIQKQEKPYRRQTMENISNLVAKPKLSSLAKVFIRNDGREYLNGRYRIAQKIWSAPNLN</sequence>
<dbReference type="Proteomes" id="UP001642360">
    <property type="component" value="Unassembled WGS sequence"/>
</dbReference>
<dbReference type="EMBL" id="CAUOFW020003656">
    <property type="protein sequence ID" value="CAK9161273.1"/>
    <property type="molecule type" value="Genomic_DNA"/>
</dbReference>
<organism evidence="1 2">
    <name type="scientific">Ilex paraguariensis</name>
    <name type="common">yerba mate</name>
    <dbReference type="NCBI Taxonomy" id="185542"/>
    <lineage>
        <taxon>Eukaryota</taxon>
        <taxon>Viridiplantae</taxon>
        <taxon>Streptophyta</taxon>
        <taxon>Embryophyta</taxon>
        <taxon>Tracheophyta</taxon>
        <taxon>Spermatophyta</taxon>
        <taxon>Magnoliopsida</taxon>
        <taxon>eudicotyledons</taxon>
        <taxon>Gunneridae</taxon>
        <taxon>Pentapetalae</taxon>
        <taxon>asterids</taxon>
        <taxon>campanulids</taxon>
        <taxon>Aquifoliales</taxon>
        <taxon>Aquifoliaceae</taxon>
        <taxon>Ilex</taxon>
    </lineage>
</organism>
<dbReference type="AlphaFoldDB" id="A0ABC8SWH8"/>
<accession>A0ABC8SWH8</accession>
<proteinExistence type="predicted"/>
<name>A0ABC8SWH8_9AQUA</name>
<keyword evidence="2" id="KW-1185">Reference proteome</keyword>
<reference evidence="1 2" key="1">
    <citation type="submission" date="2024-02" db="EMBL/GenBank/DDBJ databases">
        <authorList>
            <person name="Vignale AGUSTIN F."/>
            <person name="Sosa J E."/>
            <person name="Modenutti C."/>
        </authorList>
    </citation>
    <scope>NUCLEOTIDE SEQUENCE [LARGE SCALE GENOMIC DNA]</scope>
</reference>
<protein>
    <submittedName>
        <fullName evidence="1">Uncharacterized protein</fullName>
    </submittedName>
</protein>
<gene>
    <name evidence="1" type="ORF">ILEXP_LOCUS30064</name>
</gene>